<keyword evidence="10" id="KW-0234">DNA repair</keyword>
<evidence type="ECO:0000256" key="3">
    <source>
        <dbReference type="ARBA" id="ARBA00022737"/>
    </source>
</evidence>
<name>A0A173LNH6_9ACTN</name>
<dbReference type="Gene3D" id="1.10.8.280">
    <property type="entry name" value="ABC transporter ATPase domain-like"/>
    <property type="match status" value="1"/>
</dbReference>
<dbReference type="RefSeq" id="WP_067476696.1">
    <property type="nucleotide sequence ID" value="NZ_CP015961.1"/>
</dbReference>
<dbReference type="SUPFAM" id="SSF52540">
    <property type="entry name" value="P-loop containing nucleoside triphosphate hydrolases"/>
    <property type="match status" value="2"/>
</dbReference>
<keyword evidence="2" id="KW-0963">Cytoplasm</keyword>
<evidence type="ECO:0000256" key="2">
    <source>
        <dbReference type="ARBA" id="ARBA00022490"/>
    </source>
</evidence>
<evidence type="ECO:0000256" key="13">
    <source>
        <dbReference type="ARBA" id="ARBA00042156"/>
    </source>
</evidence>
<keyword evidence="6" id="KW-0228">DNA excision</keyword>
<evidence type="ECO:0000256" key="5">
    <source>
        <dbReference type="ARBA" id="ARBA00022763"/>
    </source>
</evidence>
<dbReference type="STRING" id="499555.BJL86_3076"/>
<evidence type="ECO:0000256" key="12">
    <source>
        <dbReference type="ARBA" id="ARBA00039316"/>
    </source>
</evidence>
<dbReference type="GO" id="GO:0004518">
    <property type="term" value="F:nuclease activity"/>
    <property type="evidence" value="ECO:0007669"/>
    <property type="project" value="UniProtKB-KW"/>
</dbReference>
<dbReference type="InterPro" id="IPR027417">
    <property type="entry name" value="P-loop_NTPase"/>
</dbReference>
<evidence type="ECO:0000256" key="7">
    <source>
        <dbReference type="ARBA" id="ARBA00022840"/>
    </source>
</evidence>
<proteinExistence type="inferred from homology"/>
<keyword evidence="16" id="KW-1185">Reference proteome</keyword>
<keyword evidence="9" id="KW-0238">DNA-binding</keyword>
<organism evidence="15 16">
    <name type="scientific">Dietzia timorensis</name>
    <dbReference type="NCBI Taxonomy" id="499555"/>
    <lineage>
        <taxon>Bacteria</taxon>
        <taxon>Bacillati</taxon>
        <taxon>Actinomycetota</taxon>
        <taxon>Actinomycetes</taxon>
        <taxon>Mycobacteriales</taxon>
        <taxon>Dietziaceae</taxon>
        <taxon>Dietzia</taxon>
    </lineage>
</organism>
<evidence type="ECO:0000256" key="11">
    <source>
        <dbReference type="ARBA" id="ARBA00038000"/>
    </source>
</evidence>
<evidence type="ECO:0000256" key="1">
    <source>
        <dbReference type="ARBA" id="ARBA00004496"/>
    </source>
</evidence>
<evidence type="ECO:0000313" key="15">
    <source>
        <dbReference type="EMBL" id="ANI93835.1"/>
    </source>
</evidence>
<keyword evidence="7" id="KW-0067">ATP-binding</keyword>
<dbReference type="Gene3D" id="3.40.50.300">
    <property type="entry name" value="P-loop containing nucleotide triphosphate hydrolases"/>
    <property type="match status" value="2"/>
</dbReference>
<dbReference type="InterPro" id="IPR003439">
    <property type="entry name" value="ABC_transporter-like_ATP-bd"/>
</dbReference>
<comment type="subcellular location">
    <subcellularLocation>
        <location evidence="1">Cytoplasm</location>
    </subcellularLocation>
</comment>
<dbReference type="GO" id="GO:0005737">
    <property type="term" value="C:cytoplasm"/>
    <property type="evidence" value="ECO:0007669"/>
    <property type="project" value="UniProtKB-SubCell"/>
</dbReference>
<gene>
    <name evidence="15" type="ORF">BJL86_3076</name>
</gene>
<dbReference type="GO" id="GO:0016887">
    <property type="term" value="F:ATP hydrolysis activity"/>
    <property type="evidence" value="ECO:0007669"/>
    <property type="project" value="InterPro"/>
</dbReference>
<dbReference type="PANTHER" id="PTHR43152">
    <property type="entry name" value="UVRABC SYSTEM PROTEIN A"/>
    <property type="match status" value="1"/>
</dbReference>
<evidence type="ECO:0000259" key="14">
    <source>
        <dbReference type="PROSITE" id="PS50893"/>
    </source>
</evidence>
<dbReference type="GO" id="GO:0003677">
    <property type="term" value="F:DNA binding"/>
    <property type="evidence" value="ECO:0007669"/>
    <property type="project" value="UniProtKB-KW"/>
</dbReference>
<evidence type="ECO:0000256" key="9">
    <source>
        <dbReference type="ARBA" id="ARBA00023125"/>
    </source>
</evidence>
<evidence type="ECO:0000256" key="6">
    <source>
        <dbReference type="ARBA" id="ARBA00022769"/>
    </source>
</evidence>
<dbReference type="Pfam" id="PF00005">
    <property type="entry name" value="ABC_tran"/>
    <property type="match status" value="1"/>
</dbReference>
<feature type="domain" description="ABC transporter" evidence="14">
    <location>
        <begin position="453"/>
        <end position="749"/>
    </location>
</feature>
<protein>
    <recommendedName>
        <fullName evidence="12">UvrABC system protein A</fullName>
    </recommendedName>
    <alternativeName>
        <fullName evidence="13">Excinuclease ABC subunit A</fullName>
    </alternativeName>
</protein>
<reference evidence="15 16" key="1">
    <citation type="submission" date="2016-06" db="EMBL/GenBank/DDBJ databases">
        <title>Complete genome sequence of a saline-alkali tolerant type strain Dietzia timorensis ID05-A0528T.</title>
        <authorList>
            <person name="Wu X."/>
        </authorList>
    </citation>
    <scope>NUCLEOTIDE SEQUENCE [LARGE SCALE GENOMIC DNA]</scope>
    <source>
        <strain evidence="15 16">ID05-A0528</strain>
    </source>
</reference>
<dbReference type="Gene3D" id="1.20.1580.10">
    <property type="entry name" value="ABC transporter ATPase like domain"/>
    <property type="match status" value="2"/>
</dbReference>
<evidence type="ECO:0000313" key="16">
    <source>
        <dbReference type="Proteomes" id="UP000186104"/>
    </source>
</evidence>
<dbReference type="AlphaFoldDB" id="A0A173LNH6"/>
<dbReference type="Proteomes" id="UP000186104">
    <property type="component" value="Chromosome"/>
</dbReference>
<dbReference type="KEGG" id="dtm:BJL86_3076"/>
<dbReference type="GO" id="GO:0005524">
    <property type="term" value="F:ATP binding"/>
    <property type="evidence" value="ECO:0007669"/>
    <property type="project" value="UniProtKB-KW"/>
</dbReference>
<sequence>MANDHSADQSAKHEHDEIRVRGARVNNLKGIDVDIPKKALSVFTGLSGSGKSSLVFGTIAAESRRLIDETYSTFIQGFMPSLPRPEVDHLENLTAAIVVDQERMGANVRSTVGTATDANSYLRLLFSRLSEPHVGASYVFSFNTPEGMCPACEGVGSVSVLDRSVYLDTEKSLAEGAISAPGFNVGDWHWTAYEATPKLDVNKKLKDYDEAEWEWFLHGGPVKEKRGSSNQTYLGVEKKLRQLYLDRDTPPKQKHILEFVDRVSTREACVECGGTRLAEAPRTATVRGKTIGELTDMQIDELLDWVGEIDDPSVAPTARALKDMLSSMVNVGLGYLSLSRAAGTLSGGEAQRVKMVKHLGSALTDVTYVFDEPTIGLHPHDIARMIDLLTDIRDKGNTVLVVEHKPEVIRRADLVIDLGPGSGESGGEVCYRGDVAGLHDADTITSRSLDAGLELAEAPRTPSGELVVDGITKNNVRSESLRIPLGTLTVITGVAGSGKSSLVHGGLDSHADALVVDQAPIRGSRRSTPSTYTGLMDKVRQQFARANGVKPALFSFNSEGACPGCGGLGVVYTDLAMQAGVSTRCEQCEGRRFLPEVLEYTFKGRSIDDVLNTSFEAAAELFTTGEAGKIVGRMNDVGLGYIKLGQPLNTLSGGERQRLKLATRLTDAEPVVVLDEPTTGLHLADTHRLVDMMHGLVDAGRTVVAIEHNMAVMAAADWIIDVGPGAGSRGGKVVFEGTPAHLVTADTITGTHLREAVGG</sequence>
<accession>A0A173LNH6</accession>
<dbReference type="PROSITE" id="PS50893">
    <property type="entry name" value="ABC_TRANSPORTER_2"/>
    <property type="match status" value="1"/>
</dbReference>
<keyword evidence="4" id="KW-0547">Nucleotide-binding</keyword>
<keyword evidence="3" id="KW-0677">Repeat</keyword>
<dbReference type="EMBL" id="CP015961">
    <property type="protein sequence ID" value="ANI93835.1"/>
    <property type="molecule type" value="Genomic_DNA"/>
</dbReference>
<dbReference type="GO" id="GO:0006281">
    <property type="term" value="P:DNA repair"/>
    <property type="evidence" value="ECO:0007669"/>
    <property type="project" value="UniProtKB-KW"/>
</dbReference>
<evidence type="ECO:0000256" key="8">
    <source>
        <dbReference type="ARBA" id="ARBA00022881"/>
    </source>
</evidence>
<dbReference type="PANTHER" id="PTHR43152:SF2">
    <property type="entry name" value="DRUG RESISTANCE ABC TRANSPORTER"/>
    <property type="match status" value="1"/>
</dbReference>
<comment type="similarity">
    <text evidence="11">Belongs to the ABC transporter superfamily. UvrA family.</text>
</comment>
<keyword evidence="5" id="KW-0227">DNA damage</keyword>
<evidence type="ECO:0000256" key="10">
    <source>
        <dbReference type="ARBA" id="ARBA00023204"/>
    </source>
</evidence>
<keyword evidence="8" id="KW-0267">Excision nuclease</keyword>
<evidence type="ECO:0000256" key="4">
    <source>
        <dbReference type="ARBA" id="ARBA00022741"/>
    </source>
</evidence>